<dbReference type="Proteomes" id="UP001379945">
    <property type="component" value="Unassembled WGS sequence"/>
</dbReference>
<keyword evidence="4" id="KW-1185">Reference proteome</keyword>
<evidence type="ECO:0000256" key="1">
    <source>
        <dbReference type="SAM" id="Phobius"/>
    </source>
</evidence>
<dbReference type="InterPro" id="IPR002810">
    <property type="entry name" value="NfeD-like_C"/>
</dbReference>
<evidence type="ECO:0000313" key="3">
    <source>
        <dbReference type="EMBL" id="MEK8044818.1"/>
    </source>
</evidence>
<proteinExistence type="predicted"/>
<comment type="caution">
    <text evidence="3">The sequence shown here is derived from an EMBL/GenBank/DDBJ whole genome shotgun (WGS) entry which is preliminary data.</text>
</comment>
<feature type="transmembrane region" description="Helical" evidence="1">
    <location>
        <begin position="52"/>
        <end position="68"/>
    </location>
</feature>
<accession>A0ABU9BYZ8</accession>
<keyword evidence="1" id="KW-1133">Transmembrane helix</keyword>
<evidence type="ECO:0000259" key="2">
    <source>
        <dbReference type="Pfam" id="PF01957"/>
    </source>
</evidence>
<keyword evidence="1" id="KW-0472">Membrane</keyword>
<sequence length="162" mass="16749">MAWNEPVLWWALAGVLVVVELLTGTFYLLMLALGAAAAAVAAHLGLSGTHQVLAFAAVGGGAVAVWHWRRAQSPRSAPADSNRDVHLDIGERVTVEAWAPDGTARVNYRGSQWSARLAPGAAAPAPGPHRVQALDANWLVLVADTATSKACATASATASAHS</sequence>
<feature type="domain" description="NfeD-like C-terminal" evidence="2">
    <location>
        <begin position="86"/>
        <end position="140"/>
    </location>
</feature>
<dbReference type="EMBL" id="JBBUTI010000001">
    <property type="protein sequence ID" value="MEK8044818.1"/>
    <property type="molecule type" value="Genomic_DNA"/>
</dbReference>
<organism evidence="3 4">
    <name type="scientific">Ideonella margarita</name>
    <dbReference type="NCBI Taxonomy" id="2984191"/>
    <lineage>
        <taxon>Bacteria</taxon>
        <taxon>Pseudomonadati</taxon>
        <taxon>Pseudomonadota</taxon>
        <taxon>Betaproteobacteria</taxon>
        <taxon>Burkholderiales</taxon>
        <taxon>Sphaerotilaceae</taxon>
        <taxon>Ideonella</taxon>
    </lineage>
</organism>
<dbReference type="Pfam" id="PF01957">
    <property type="entry name" value="NfeD"/>
    <property type="match status" value="1"/>
</dbReference>
<reference evidence="3 4" key="1">
    <citation type="submission" date="2024-04" db="EMBL/GenBank/DDBJ databases">
        <title>Novel species of the genus Ideonella isolated from streams.</title>
        <authorList>
            <person name="Lu H."/>
        </authorList>
    </citation>
    <scope>NUCLEOTIDE SEQUENCE [LARGE SCALE GENOMIC DNA]</scope>
    <source>
        <strain evidence="3 4">LYT19W</strain>
    </source>
</reference>
<dbReference type="RefSeq" id="WP_341396978.1">
    <property type="nucleotide sequence ID" value="NZ_JBBUTI010000001.1"/>
</dbReference>
<gene>
    <name evidence="3" type="ORF">AACH00_00500</name>
</gene>
<evidence type="ECO:0000313" key="4">
    <source>
        <dbReference type="Proteomes" id="UP001379945"/>
    </source>
</evidence>
<protein>
    <submittedName>
        <fullName evidence="3">NfeD family protein</fullName>
    </submittedName>
</protein>
<name>A0ABU9BYZ8_9BURK</name>
<feature type="transmembrane region" description="Helical" evidence="1">
    <location>
        <begin position="6"/>
        <end position="22"/>
    </location>
</feature>
<keyword evidence="1" id="KW-0812">Transmembrane</keyword>